<dbReference type="SUPFAM" id="SSF54631">
    <property type="entry name" value="CBS-domain pair"/>
    <property type="match status" value="1"/>
</dbReference>
<dbReference type="PROSITE" id="PS51371">
    <property type="entry name" value="CBS"/>
    <property type="match status" value="2"/>
</dbReference>
<evidence type="ECO:0000313" key="4">
    <source>
        <dbReference type="EMBL" id="OYR70115.1"/>
    </source>
</evidence>
<gene>
    <name evidence="4" type="ORF">DJ78_09675</name>
</gene>
<dbReference type="PANTHER" id="PTHR43080">
    <property type="entry name" value="CBS DOMAIN-CONTAINING PROTEIN CBSX3, MITOCHONDRIAL"/>
    <property type="match status" value="1"/>
</dbReference>
<dbReference type="PANTHER" id="PTHR43080:SF2">
    <property type="entry name" value="CBS DOMAIN-CONTAINING PROTEIN"/>
    <property type="match status" value="1"/>
</dbReference>
<accession>A0A256JML5</accession>
<reference evidence="4 5" key="1">
    <citation type="journal article" date="2014" name="Front. Microbiol.">
        <title>Population and genomic analysis of the genus Halorubrum.</title>
        <authorList>
            <person name="Fullmer M.S."/>
            <person name="Soucy S.M."/>
            <person name="Swithers K.S."/>
            <person name="Makkay A.M."/>
            <person name="Wheeler R."/>
            <person name="Ventosa A."/>
            <person name="Gogarten J.P."/>
            <person name="Papke R.T."/>
        </authorList>
    </citation>
    <scope>NUCLEOTIDE SEQUENCE [LARGE SCALE GENOMIC DNA]</scope>
    <source>
        <strain evidence="4 5">G37</strain>
    </source>
</reference>
<feature type="domain" description="CBS" evidence="3">
    <location>
        <begin position="77"/>
        <end position="136"/>
    </location>
</feature>
<proteinExistence type="predicted"/>
<evidence type="ECO:0000259" key="3">
    <source>
        <dbReference type="PROSITE" id="PS51371"/>
    </source>
</evidence>
<feature type="domain" description="CBS" evidence="3">
    <location>
        <begin position="12"/>
        <end position="68"/>
    </location>
</feature>
<dbReference type="OrthoDB" id="8919at2157"/>
<dbReference type="Pfam" id="PF00571">
    <property type="entry name" value="CBS"/>
    <property type="match status" value="2"/>
</dbReference>
<keyword evidence="1 2" id="KW-0129">CBS domain</keyword>
<name>A0A256JML5_HALEZ</name>
<dbReference type="InterPro" id="IPR000644">
    <property type="entry name" value="CBS_dom"/>
</dbReference>
<organism evidence="4 5">
    <name type="scientific">Halorubrum ezzemoulense</name>
    <name type="common">Halorubrum chaoviator</name>
    <dbReference type="NCBI Taxonomy" id="337243"/>
    <lineage>
        <taxon>Archaea</taxon>
        <taxon>Methanobacteriati</taxon>
        <taxon>Methanobacteriota</taxon>
        <taxon>Stenosarchaea group</taxon>
        <taxon>Halobacteria</taxon>
        <taxon>Halobacteriales</taxon>
        <taxon>Haloferacaceae</taxon>
        <taxon>Halorubrum</taxon>
    </lineage>
</organism>
<evidence type="ECO:0000256" key="2">
    <source>
        <dbReference type="PROSITE-ProRule" id="PRU00703"/>
    </source>
</evidence>
<dbReference type="Proteomes" id="UP000216758">
    <property type="component" value="Unassembled WGS sequence"/>
</dbReference>
<comment type="caution">
    <text evidence="4">The sequence shown here is derived from an EMBL/GenBank/DDBJ whole genome shotgun (WGS) entry which is preliminary data.</text>
</comment>
<dbReference type="InterPro" id="IPR046342">
    <property type="entry name" value="CBS_dom_sf"/>
</dbReference>
<evidence type="ECO:0000313" key="5">
    <source>
        <dbReference type="Proteomes" id="UP000216758"/>
    </source>
</evidence>
<sequence length="136" mass="14277">MGVDNTPVEKLMSTDLLTVTPDTDISEAAAILLDEGVGSLIVLDTEENLAGVLTSTDFVAVVSGDHSSYSGTVRDHMTQNVLTVPSTATLHDVAVKMIREDVQHLPVASNKNEIVGMVSATDLTAQLTYMGSSGTD</sequence>
<dbReference type="SMART" id="SM00116">
    <property type="entry name" value="CBS"/>
    <property type="match status" value="2"/>
</dbReference>
<dbReference type="InterPro" id="IPR051257">
    <property type="entry name" value="Diverse_CBS-Domain"/>
</dbReference>
<dbReference type="EMBL" id="NHPB01000051">
    <property type="protein sequence ID" value="OYR70115.1"/>
    <property type="molecule type" value="Genomic_DNA"/>
</dbReference>
<evidence type="ECO:0000256" key="1">
    <source>
        <dbReference type="ARBA" id="ARBA00023122"/>
    </source>
</evidence>
<dbReference type="Gene3D" id="3.10.580.10">
    <property type="entry name" value="CBS-domain"/>
    <property type="match status" value="1"/>
</dbReference>
<dbReference type="AlphaFoldDB" id="A0A256JML5"/>
<protein>
    <submittedName>
        <fullName evidence="4">Signal transduction protein</fullName>
    </submittedName>
</protein>